<dbReference type="AlphaFoldDB" id="A0A9N9JFH8"/>
<name>A0A9N9JFH8_9GLOM</name>
<feature type="region of interest" description="Disordered" evidence="1">
    <location>
        <begin position="48"/>
        <end position="100"/>
    </location>
</feature>
<protein>
    <submittedName>
        <fullName evidence="2">16152_t:CDS:1</fullName>
    </submittedName>
</protein>
<evidence type="ECO:0000256" key="1">
    <source>
        <dbReference type="SAM" id="MobiDB-lite"/>
    </source>
</evidence>
<evidence type="ECO:0000313" key="3">
    <source>
        <dbReference type="Proteomes" id="UP000789759"/>
    </source>
</evidence>
<keyword evidence="3" id="KW-1185">Reference proteome</keyword>
<evidence type="ECO:0000313" key="2">
    <source>
        <dbReference type="EMBL" id="CAG8779010.1"/>
    </source>
</evidence>
<dbReference type="EMBL" id="CAJVQA010023591">
    <property type="protein sequence ID" value="CAG8779010.1"/>
    <property type="molecule type" value="Genomic_DNA"/>
</dbReference>
<accession>A0A9N9JFH8</accession>
<organism evidence="2 3">
    <name type="scientific">Cetraspora pellucida</name>
    <dbReference type="NCBI Taxonomy" id="1433469"/>
    <lineage>
        <taxon>Eukaryota</taxon>
        <taxon>Fungi</taxon>
        <taxon>Fungi incertae sedis</taxon>
        <taxon>Mucoromycota</taxon>
        <taxon>Glomeromycotina</taxon>
        <taxon>Glomeromycetes</taxon>
        <taxon>Diversisporales</taxon>
        <taxon>Gigasporaceae</taxon>
        <taxon>Cetraspora</taxon>
    </lineage>
</organism>
<proteinExistence type="predicted"/>
<gene>
    <name evidence="2" type="ORF">CPELLU_LOCUS16277</name>
</gene>
<feature type="compositionally biased region" description="Polar residues" evidence="1">
    <location>
        <begin position="88"/>
        <end position="100"/>
    </location>
</feature>
<comment type="caution">
    <text evidence="2">The sequence shown here is derived from an EMBL/GenBank/DDBJ whole genome shotgun (WGS) entry which is preliminary data.</text>
</comment>
<feature type="compositionally biased region" description="Basic and acidic residues" evidence="1">
    <location>
        <begin position="55"/>
        <end position="67"/>
    </location>
</feature>
<sequence>MTTQTWKLPQTTKTIPKEEMVVTWVQQVEESTTQLQLTQDIKNIEQKLGKVQRSSRKDGRSLKETSNELRSQTKFGGSISEAIDLTETEQPCQPSIELSG</sequence>
<reference evidence="2" key="1">
    <citation type="submission" date="2021-06" db="EMBL/GenBank/DDBJ databases">
        <authorList>
            <person name="Kallberg Y."/>
            <person name="Tangrot J."/>
            <person name="Rosling A."/>
        </authorList>
    </citation>
    <scope>NUCLEOTIDE SEQUENCE</scope>
    <source>
        <strain evidence="2">FL966</strain>
    </source>
</reference>
<dbReference type="Proteomes" id="UP000789759">
    <property type="component" value="Unassembled WGS sequence"/>
</dbReference>